<dbReference type="GO" id="GO:0006355">
    <property type="term" value="P:regulation of DNA-templated transcription"/>
    <property type="evidence" value="ECO:0007669"/>
    <property type="project" value="InterPro"/>
</dbReference>
<feature type="domain" description="GATA-type" evidence="8">
    <location>
        <begin position="163"/>
        <end position="211"/>
    </location>
</feature>
<dbReference type="GO" id="GO:0008270">
    <property type="term" value="F:zinc ion binding"/>
    <property type="evidence" value="ECO:0007669"/>
    <property type="project" value="UniProtKB-KW"/>
</dbReference>
<dbReference type="KEGG" id="obr:102699851"/>
<evidence type="ECO:0000256" key="6">
    <source>
        <dbReference type="PROSITE-ProRule" id="PRU00094"/>
    </source>
</evidence>
<organism evidence="9">
    <name type="scientific">Oryza brachyantha</name>
    <name type="common">malo sina</name>
    <dbReference type="NCBI Taxonomy" id="4533"/>
    <lineage>
        <taxon>Eukaryota</taxon>
        <taxon>Viridiplantae</taxon>
        <taxon>Streptophyta</taxon>
        <taxon>Embryophyta</taxon>
        <taxon>Tracheophyta</taxon>
        <taxon>Spermatophyta</taxon>
        <taxon>Magnoliopsida</taxon>
        <taxon>Liliopsida</taxon>
        <taxon>Poales</taxon>
        <taxon>Poaceae</taxon>
        <taxon>BOP clade</taxon>
        <taxon>Oryzoideae</taxon>
        <taxon>Oryzeae</taxon>
        <taxon>Oryzinae</taxon>
        <taxon>Oryza</taxon>
    </lineage>
</organism>
<dbReference type="PROSITE" id="PS00344">
    <property type="entry name" value="GATA_ZN_FINGER_1"/>
    <property type="match status" value="1"/>
</dbReference>
<protein>
    <recommendedName>
        <fullName evidence="8">GATA-type domain-containing protein</fullName>
    </recommendedName>
</protein>
<keyword evidence="4" id="KW-0862">Zinc</keyword>
<evidence type="ECO:0000313" key="10">
    <source>
        <dbReference type="Proteomes" id="UP000006038"/>
    </source>
</evidence>
<dbReference type="RefSeq" id="XP_006651006.1">
    <property type="nucleotide sequence ID" value="XM_006650943.1"/>
</dbReference>
<dbReference type="AlphaFoldDB" id="J3LJL4"/>
<dbReference type="PANTHER" id="PTHR45658">
    <property type="entry name" value="GATA TRANSCRIPTION FACTOR"/>
    <property type="match status" value="1"/>
</dbReference>
<dbReference type="Gramene" id="OB03G12400.1">
    <property type="protein sequence ID" value="OB03G12400.1"/>
    <property type="gene ID" value="OB03G12400"/>
</dbReference>
<evidence type="ECO:0000313" key="9">
    <source>
        <dbReference type="EnsemblPlants" id="OB03G12400.1"/>
    </source>
</evidence>
<evidence type="ECO:0000256" key="2">
    <source>
        <dbReference type="ARBA" id="ARBA00022723"/>
    </source>
</evidence>
<evidence type="ECO:0000259" key="8">
    <source>
        <dbReference type="PROSITE" id="PS50114"/>
    </source>
</evidence>
<dbReference type="HOGENOM" id="CLU_076470_0_0_1"/>
<dbReference type="eggNOG" id="KOG1601">
    <property type="taxonomic scope" value="Eukaryota"/>
</dbReference>
<dbReference type="InterPro" id="IPR051140">
    <property type="entry name" value="GATA_TF"/>
</dbReference>
<dbReference type="InterPro" id="IPR013088">
    <property type="entry name" value="Znf_NHR/GATA"/>
</dbReference>
<dbReference type="GO" id="GO:0030154">
    <property type="term" value="P:cell differentiation"/>
    <property type="evidence" value="ECO:0007669"/>
    <property type="project" value="TreeGrafter"/>
</dbReference>
<evidence type="ECO:0000256" key="7">
    <source>
        <dbReference type="SAM" id="MobiDB-lite"/>
    </source>
</evidence>
<dbReference type="CDD" id="cd00202">
    <property type="entry name" value="ZnF_GATA"/>
    <property type="match status" value="1"/>
</dbReference>
<evidence type="ECO:0000256" key="5">
    <source>
        <dbReference type="ARBA" id="ARBA00023159"/>
    </source>
</evidence>
<reference evidence="9" key="1">
    <citation type="journal article" date="2013" name="Nat. Commun.">
        <title>Whole-genome sequencing of Oryza brachyantha reveals mechanisms underlying Oryza genome evolution.</title>
        <authorList>
            <person name="Chen J."/>
            <person name="Huang Q."/>
            <person name="Gao D."/>
            <person name="Wang J."/>
            <person name="Lang Y."/>
            <person name="Liu T."/>
            <person name="Li B."/>
            <person name="Bai Z."/>
            <person name="Luis Goicoechea J."/>
            <person name="Liang C."/>
            <person name="Chen C."/>
            <person name="Zhang W."/>
            <person name="Sun S."/>
            <person name="Liao Y."/>
            <person name="Zhang X."/>
            <person name="Yang L."/>
            <person name="Song C."/>
            <person name="Wang M."/>
            <person name="Shi J."/>
            <person name="Liu G."/>
            <person name="Liu J."/>
            <person name="Zhou H."/>
            <person name="Zhou W."/>
            <person name="Yu Q."/>
            <person name="An N."/>
            <person name="Chen Y."/>
            <person name="Cai Q."/>
            <person name="Wang B."/>
            <person name="Liu B."/>
            <person name="Min J."/>
            <person name="Huang Y."/>
            <person name="Wu H."/>
            <person name="Li Z."/>
            <person name="Zhang Y."/>
            <person name="Yin Y."/>
            <person name="Song W."/>
            <person name="Jiang J."/>
            <person name="Jackson S.A."/>
            <person name="Wing R.A."/>
            <person name="Wang J."/>
            <person name="Chen M."/>
        </authorList>
    </citation>
    <scope>NUCLEOTIDE SEQUENCE [LARGE SCALE GENOMIC DNA]</scope>
    <source>
        <strain evidence="9">cv. IRGC 101232</strain>
    </source>
</reference>
<dbReference type="GO" id="GO:0043565">
    <property type="term" value="F:sequence-specific DNA binding"/>
    <property type="evidence" value="ECO:0007669"/>
    <property type="project" value="InterPro"/>
</dbReference>
<gene>
    <name evidence="9" type="primary">LOC102699851</name>
</gene>
<dbReference type="Proteomes" id="UP000006038">
    <property type="component" value="Chromosome 3"/>
</dbReference>
<name>J3LJL4_ORYBR</name>
<keyword evidence="10" id="KW-1185">Reference proteome</keyword>
<dbReference type="EnsemblPlants" id="OB03G12400.1">
    <property type="protein sequence ID" value="OB03G12400.1"/>
    <property type="gene ID" value="OB03G12400"/>
</dbReference>
<feature type="compositionally biased region" description="Basic residues" evidence="7">
    <location>
        <begin position="112"/>
        <end position="126"/>
    </location>
</feature>
<keyword evidence="5" id="KW-0010">Activator</keyword>
<dbReference type="GeneID" id="102699851"/>
<dbReference type="PROSITE" id="PS50114">
    <property type="entry name" value="GATA_ZN_FINGER_2"/>
    <property type="match status" value="1"/>
</dbReference>
<evidence type="ECO:0000256" key="3">
    <source>
        <dbReference type="ARBA" id="ARBA00022771"/>
    </source>
</evidence>
<dbReference type="SMART" id="SM00401">
    <property type="entry name" value="ZnF_GATA"/>
    <property type="match status" value="1"/>
</dbReference>
<comment type="similarity">
    <text evidence="1">Belongs to the type IV zinc-finger family. Class A subfamily.</text>
</comment>
<proteinExistence type="inferred from homology"/>
<reference evidence="9" key="2">
    <citation type="submission" date="2013-04" db="UniProtKB">
        <authorList>
            <consortium name="EnsemblPlants"/>
        </authorList>
    </citation>
    <scope>IDENTIFICATION</scope>
</reference>
<dbReference type="InterPro" id="IPR000679">
    <property type="entry name" value="Znf_GATA"/>
</dbReference>
<dbReference type="STRING" id="4533.J3LJL4"/>
<evidence type="ECO:0000256" key="4">
    <source>
        <dbReference type="ARBA" id="ARBA00022833"/>
    </source>
</evidence>
<sequence>MRKPTPPCVLLLDLVDVDDVPVVDGEGLCCPDDPLDEVMSCLPAIDTFMEGAGLDCRSPTPAAVDADAGVGGGEAEQVHEDVAAPESRSQRALDAGVNEEFAPIVDIPSSAKKPRGRPAGKSRKRAWSLVPPRLDTADAGSSHREVPGGGKQPGLAKRRRKCNGEGKTCGHCNTTETPQWRTGPEGPGTFCNACGLRYRLNNLLLTARRPA</sequence>
<accession>J3LJL4</accession>
<evidence type="ECO:0000256" key="1">
    <source>
        <dbReference type="ARBA" id="ARBA00005694"/>
    </source>
</evidence>
<keyword evidence="2" id="KW-0479">Metal-binding</keyword>
<dbReference type="OrthoDB" id="515401at2759"/>
<dbReference type="Pfam" id="PF00320">
    <property type="entry name" value="GATA"/>
    <property type="match status" value="1"/>
</dbReference>
<dbReference type="PANTHER" id="PTHR45658:SF18">
    <property type="entry name" value="PROTEIN GAT2"/>
    <property type="match status" value="1"/>
</dbReference>
<feature type="region of interest" description="Disordered" evidence="7">
    <location>
        <begin position="65"/>
        <end position="178"/>
    </location>
</feature>
<dbReference type="SUPFAM" id="SSF57716">
    <property type="entry name" value="Glucocorticoid receptor-like (DNA-binding domain)"/>
    <property type="match status" value="1"/>
</dbReference>
<dbReference type="Gene3D" id="3.30.50.10">
    <property type="entry name" value="Erythroid Transcription Factor GATA-1, subunit A"/>
    <property type="match status" value="1"/>
</dbReference>
<dbReference type="GO" id="GO:0005634">
    <property type="term" value="C:nucleus"/>
    <property type="evidence" value="ECO:0007669"/>
    <property type="project" value="TreeGrafter"/>
</dbReference>
<keyword evidence="3 6" id="KW-0863">Zinc-finger</keyword>